<dbReference type="EMBL" id="JARJLG010000087">
    <property type="protein sequence ID" value="KAJ7749046.1"/>
    <property type="molecule type" value="Genomic_DNA"/>
</dbReference>
<name>A0AAD7IRK4_9AGAR</name>
<evidence type="ECO:0000256" key="1">
    <source>
        <dbReference type="SAM" id="Phobius"/>
    </source>
</evidence>
<keyword evidence="3" id="KW-1185">Reference proteome</keyword>
<sequence>MERIRISSAPDAVACSSGCSTRSRIRFNTVQLSEVIELPPVKPYQLVLSLAGHGSLVLSGYTRMFGTSDAAAAASAADMPVTINWTDRDGKTYSLTVPSSSSSLWGSVQFFQVSAIINAQFGILVSSSTGHTTLKIILHILITAALAFLFKATSMVYAVPKPRKRERKRLATGNSRSYNCIPLKSGGEEIPVIGCFAREPEEAHSQTGTCIGREREGKIQSVRQAELQFHSSRSECHHQTKVFGTRYQSWHLTELDARRAGALGPVGDERHLGALGLLMRSEVASKDQMSERTSAKEGETLRELGAYVGYIVREENKRRSGARKPSGRSRGRGFNFIPLRIPLQRATNSFSYSVAFAIDPTKLDTM</sequence>
<organism evidence="2 3">
    <name type="scientific">Mycena maculata</name>
    <dbReference type="NCBI Taxonomy" id="230809"/>
    <lineage>
        <taxon>Eukaryota</taxon>
        <taxon>Fungi</taxon>
        <taxon>Dikarya</taxon>
        <taxon>Basidiomycota</taxon>
        <taxon>Agaricomycotina</taxon>
        <taxon>Agaricomycetes</taxon>
        <taxon>Agaricomycetidae</taxon>
        <taxon>Agaricales</taxon>
        <taxon>Marasmiineae</taxon>
        <taxon>Mycenaceae</taxon>
        <taxon>Mycena</taxon>
    </lineage>
</organism>
<keyword evidence="1" id="KW-0812">Transmembrane</keyword>
<reference evidence="2" key="1">
    <citation type="submission" date="2023-03" db="EMBL/GenBank/DDBJ databases">
        <title>Massive genome expansion in bonnet fungi (Mycena s.s.) driven by repeated elements and novel gene families across ecological guilds.</title>
        <authorList>
            <consortium name="Lawrence Berkeley National Laboratory"/>
            <person name="Harder C.B."/>
            <person name="Miyauchi S."/>
            <person name="Viragh M."/>
            <person name="Kuo A."/>
            <person name="Thoen E."/>
            <person name="Andreopoulos B."/>
            <person name="Lu D."/>
            <person name="Skrede I."/>
            <person name="Drula E."/>
            <person name="Henrissat B."/>
            <person name="Morin E."/>
            <person name="Kohler A."/>
            <person name="Barry K."/>
            <person name="LaButti K."/>
            <person name="Morin E."/>
            <person name="Salamov A."/>
            <person name="Lipzen A."/>
            <person name="Mereny Z."/>
            <person name="Hegedus B."/>
            <person name="Baldrian P."/>
            <person name="Stursova M."/>
            <person name="Weitz H."/>
            <person name="Taylor A."/>
            <person name="Grigoriev I.V."/>
            <person name="Nagy L.G."/>
            <person name="Martin F."/>
            <person name="Kauserud H."/>
        </authorList>
    </citation>
    <scope>NUCLEOTIDE SEQUENCE</scope>
    <source>
        <strain evidence="2">CBHHK188m</strain>
    </source>
</reference>
<dbReference type="Proteomes" id="UP001215280">
    <property type="component" value="Unassembled WGS sequence"/>
</dbReference>
<evidence type="ECO:0000313" key="3">
    <source>
        <dbReference type="Proteomes" id="UP001215280"/>
    </source>
</evidence>
<feature type="transmembrane region" description="Helical" evidence="1">
    <location>
        <begin position="136"/>
        <end position="159"/>
    </location>
</feature>
<dbReference type="AlphaFoldDB" id="A0AAD7IRK4"/>
<keyword evidence="1" id="KW-1133">Transmembrane helix</keyword>
<protein>
    <submittedName>
        <fullName evidence="2">Uncharacterized protein</fullName>
    </submittedName>
</protein>
<keyword evidence="1" id="KW-0472">Membrane</keyword>
<comment type="caution">
    <text evidence="2">The sequence shown here is derived from an EMBL/GenBank/DDBJ whole genome shotgun (WGS) entry which is preliminary data.</text>
</comment>
<proteinExistence type="predicted"/>
<evidence type="ECO:0000313" key="2">
    <source>
        <dbReference type="EMBL" id="KAJ7749046.1"/>
    </source>
</evidence>
<gene>
    <name evidence="2" type="ORF">DFH07DRAFT_775521</name>
</gene>
<accession>A0AAD7IRK4</accession>